<proteinExistence type="predicted"/>
<dbReference type="HOGENOM" id="CLU_1034612_0_0_1"/>
<evidence type="ECO:0000313" key="3">
    <source>
        <dbReference type="Proteomes" id="UP000053424"/>
    </source>
</evidence>
<protein>
    <submittedName>
        <fullName evidence="2">Uncharacterized protein</fullName>
    </submittedName>
</protein>
<dbReference type="AlphaFoldDB" id="A0A0C3BXF3"/>
<evidence type="ECO:0000313" key="2">
    <source>
        <dbReference type="EMBL" id="KIM36734.1"/>
    </source>
</evidence>
<gene>
    <name evidence="2" type="ORF">M413DRAFT_31369</name>
</gene>
<organism evidence="2 3">
    <name type="scientific">Hebeloma cylindrosporum</name>
    <dbReference type="NCBI Taxonomy" id="76867"/>
    <lineage>
        <taxon>Eukaryota</taxon>
        <taxon>Fungi</taxon>
        <taxon>Dikarya</taxon>
        <taxon>Basidiomycota</taxon>
        <taxon>Agaricomycotina</taxon>
        <taxon>Agaricomycetes</taxon>
        <taxon>Agaricomycetidae</taxon>
        <taxon>Agaricales</taxon>
        <taxon>Agaricineae</taxon>
        <taxon>Hymenogastraceae</taxon>
        <taxon>Hebeloma</taxon>
    </lineage>
</organism>
<accession>A0A0C3BXF3</accession>
<dbReference type="OrthoDB" id="2995069at2759"/>
<evidence type="ECO:0000256" key="1">
    <source>
        <dbReference type="SAM" id="MobiDB-lite"/>
    </source>
</evidence>
<feature type="region of interest" description="Disordered" evidence="1">
    <location>
        <begin position="128"/>
        <end position="153"/>
    </location>
</feature>
<reference evidence="2 3" key="1">
    <citation type="submission" date="2014-04" db="EMBL/GenBank/DDBJ databases">
        <authorList>
            <consortium name="DOE Joint Genome Institute"/>
            <person name="Kuo A."/>
            <person name="Gay G."/>
            <person name="Dore J."/>
            <person name="Kohler A."/>
            <person name="Nagy L.G."/>
            <person name="Floudas D."/>
            <person name="Copeland A."/>
            <person name="Barry K.W."/>
            <person name="Cichocki N."/>
            <person name="Veneault-Fourrey C."/>
            <person name="LaButti K."/>
            <person name="Lindquist E.A."/>
            <person name="Lipzen A."/>
            <person name="Lundell T."/>
            <person name="Morin E."/>
            <person name="Murat C."/>
            <person name="Sun H."/>
            <person name="Tunlid A."/>
            <person name="Henrissat B."/>
            <person name="Grigoriev I.V."/>
            <person name="Hibbett D.S."/>
            <person name="Martin F."/>
            <person name="Nordberg H.P."/>
            <person name="Cantor M.N."/>
            <person name="Hua S.X."/>
        </authorList>
    </citation>
    <scope>NUCLEOTIDE SEQUENCE [LARGE SCALE GENOMIC DNA]</scope>
    <source>
        <strain evidence="3">h7</strain>
    </source>
</reference>
<reference evidence="3" key="2">
    <citation type="submission" date="2015-01" db="EMBL/GenBank/DDBJ databases">
        <title>Evolutionary Origins and Diversification of the Mycorrhizal Mutualists.</title>
        <authorList>
            <consortium name="DOE Joint Genome Institute"/>
            <consortium name="Mycorrhizal Genomics Consortium"/>
            <person name="Kohler A."/>
            <person name="Kuo A."/>
            <person name="Nagy L.G."/>
            <person name="Floudas D."/>
            <person name="Copeland A."/>
            <person name="Barry K.W."/>
            <person name="Cichocki N."/>
            <person name="Veneault-Fourrey C."/>
            <person name="LaButti K."/>
            <person name="Lindquist E.A."/>
            <person name="Lipzen A."/>
            <person name="Lundell T."/>
            <person name="Morin E."/>
            <person name="Murat C."/>
            <person name="Riley R."/>
            <person name="Ohm R."/>
            <person name="Sun H."/>
            <person name="Tunlid A."/>
            <person name="Henrissat B."/>
            <person name="Grigoriev I.V."/>
            <person name="Hibbett D.S."/>
            <person name="Martin F."/>
        </authorList>
    </citation>
    <scope>NUCLEOTIDE SEQUENCE [LARGE SCALE GENOMIC DNA]</scope>
    <source>
        <strain evidence="3">h7</strain>
    </source>
</reference>
<sequence length="269" mass="29212">MSSTSLTFSSRVAGQPLLSLETSRRSLSKSCSPLSPFSSNTWDMQNREDVYYSDEDWESSSSSSGAETMMWDSPPPSASGLPEPLLNSVVEDWNYDPLPSPIPTVIIEEQDGAQTVVIDPQSPFFSPPLAPRSSGSETRFSLGLPPNPKRKRDIIPDGVPASAISPSAASVLEGHRYFEPEQAEQAVKGQMLFVVTASLQGGFALSSPLFYSLRPIDEVEVTLWAPKGLSHGPDVPLDSIYPSGDYSTTGNWDETPWSPMPAVPYSYAF</sequence>
<dbReference type="Proteomes" id="UP000053424">
    <property type="component" value="Unassembled WGS sequence"/>
</dbReference>
<keyword evidence="3" id="KW-1185">Reference proteome</keyword>
<name>A0A0C3BXF3_HEBCY</name>
<dbReference type="EMBL" id="KN831802">
    <property type="protein sequence ID" value="KIM36734.1"/>
    <property type="molecule type" value="Genomic_DNA"/>
</dbReference>
<feature type="region of interest" description="Disordered" evidence="1">
    <location>
        <begin position="53"/>
        <end position="79"/>
    </location>
</feature>